<dbReference type="Pfam" id="PF00581">
    <property type="entry name" value="Rhodanese"/>
    <property type="match status" value="1"/>
</dbReference>
<dbReference type="PROSITE" id="PS50206">
    <property type="entry name" value="RHODANESE_3"/>
    <property type="match status" value="1"/>
</dbReference>
<dbReference type="InterPro" id="IPR036873">
    <property type="entry name" value="Rhodanese-like_dom_sf"/>
</dbReference>
<proteinExistence type="predicted"/>
<evidence type="ECO:0000313" key="2">
    <source>
        <dbReference type="EMBL" id="KAF2074852.1"/>
    </source>
</evidence>
<name>A0A8J4V5P1_9MYCE</name>
<dbReference type="OrthoDB" id="566238at2759"/>
<reference evidence="2" key="1">
    <citation type="submission" date="2020-01" db="EMBL/GenBank/DDBJ databases">
        <title>Development of genomics and gene disruption for Polysphondylium violaceum indicates a role for the polyketide synthase stlB in stalk morphogenesis.</title>
        <authorList>
            <person name="Narita B."/>
            <person name="Kawabe Y."/>
            <person name="Kin K."/>
            <person name="Saito T."/>
            <person name="Gibbs R."/>
            <person name="Kuspa A."/>
            <person name="Muzny D."/>
            <person name="Queller D."/>
            <person name="Richards S."/>
            <person name="Strassman J."/>
            <person name="Sucgang R."/>
            <person name="Worley K."/>
            <person name="Schaap P."/>
        </authorList>
    </citation>
    <scope>NUCLEOTIDE SEQUENCE</scope>
    <source>
        <strain evidence="2">QSvi11</strain>
    </source>
</reference>
<evidence type="ECO:0000259" key="1">
    <source>
        <dbReference type="PROSITE" id="PS50206"/>
    </source>
</evidence>
<dbReference type="SUPFAM" id="SSF52821">
    <property type="entry name" value="Rhodanese/Cell cycle control phosphatase"/>
    <property type="match status" value="1"/>
</dbReference>
<dbReference type="PANTHER" id="PTHR44086">
    <property type="entry name" value="THIOSULFATE SULFURTRANSFERASE RDL2, MITOCHONDRIAL-RELATED"/>
    <property type="match status" value="1"/>
</dbReference>
<feature type="domain" description="Rhodanese" evidence="1">
    <location>
        <begin position="51"/>
        <end position="143"/>
    </location>
</feature>
<comment type="caution">
    <text evidence="2">The sequence shown here is derived from an EMBL/GenBank/DDBJ whole genome shotgun (WGS) entry which is preliminary data.</text>
</comment>
<accession>A0A8J4V5P1</accession>
<dbReference type="AlphaFoldDB" id="A0A8J4V5P1"/>
<organism evidence="2 3">
    <name type="scientific">Polysphondylium violaceum</name>
    <dbReference type="NCBI Taxonomy" id="133409"/>
    <lineage>
        <taxon>Eukaryota</taxon>
        <taxon>Amoebozoa</taxon>
        <taxon>Evosea</taxon>
        <taxon>Eumycetozoa</taxon>
        <taxon>Dictyostelia</taxon>
        <taxon>Dictyosteliales</taxon>
        <taxon>Dictyosteliaceae</taxon>
        <taxon>Polysphondylium</taxon>
    </lineage>
</organism>
<dbReference type="GO" id="GO:0005739">
    <property type="term" value="C:mitochondrion"/>
    <property type="evidence" value="ECO:0007669"/>
    <property type="project" value="TreeGrafter"/>
</dbReference>
<dbReference type="InterPro" id="IPR001763">
    <property type="entry name" value="Rhodanese-like_dom"/>
</dbReference>
<evidence type="ECO:0000313" key="3">
    <source>
        <dbReference type="Proteomes" id="UP000695562"/>
    </source>
</evidence>
<gene>
    <name evidence="2" type="ORF">CYY_003840</name>
</gene>
<dbReference type="Proteomes" id="UP000695562">
    <property type="component" value="Unassembled WGS sequence"/>
</dbReference>
<keyword evidence="3" id="KW-1185">Reference proteome</keyword>
<dbReference type="EMBL" id="AJWJ01000126">
    <property type="protein sequence ID" value="KAF2074852.1"/>
    <property type="molecule type" value="Genomic_DNA"/>
</dbReference>
<sequence length="144" mass="16324">MFHRSLGLIVKNTSSKLNRGYCSSSSFDFTGKTVINKKQLQNLIQENKDKKVKDYVLIDVREPHEVEFTSLIPSAVNIPLNNIQESLHHSLPPLNQIHEDDNIIFYCLKGGRSAAAVDIAKRMGFKNSINYPGSYIDWATEDEN</sequence>
<dbReference type="GO" id="GO:0004792">
    <property type="term" value="F:thiosulfate-cyanide sulfurtransferase activity"/>
    <property type="evidence" value="ECO:0007669"/>
    <property type="project" value="TreeGrafter"/>
</dbReference>
<dbReference type="PANTHER" id="PTHR44086:SF10">
    <property type="entry name" value="THIOSULFATE SULFURTRANSFERASE_RHODANESE-LIKE DOMAIN-CONTAINING PROTEIN 3"/>
    <property type="match status" value="1"/>
</dbReference>
<dbReference type="SMART" id="SM00450">
    <property type="entry name" value="RHOD"/>
    <property type="match status" value="1"/>
</dbReference>
<protein>
    <recommendedName>
        <fullName evidence="1">Rhodanese domain-containing protein</fullName>
    </recommendedName>
</protein>
<dbReference type="Gene3D" id="3.40.250.10">
    <property type="entry name" value="Rhodanese-like domain"/>
    <property type="match status" value="1"/>
</dbReference>